<gene>
    <name evidence="2" type="ORF">OGAPHI_001197</name>
</gene>
<accession>A0A9P8PER9</accession>
<feature type="region of interest" description="Disordered" evidence="1">
    <location>
        <begin position="160"/>
        <end position="227"/>
    </location>
</feature>
<dbReference type="Proteomes" id="UP000769157">
    <property type="component" value="Unassembled WGS sequence"/>
</dbReference>
<reference evidence="2" key="2">
    <citation type="submission" date="2021-01" db="EMBL/GenBank/DDBJ databases">
        <authorList>
            <person name="Schikora-Tamarit M.A."/>
        </authorList>
    </citation>
    <scope>NUCLEOTIDE SEQUENCE</scope>
    <source>
        <strain evidence="2">CBS6075</strain>
    </source>
</reference>
<dbReference type="GeneID" id="70233165"/>
<dbReference type="EMBL" id="JAEUBE010000087">
    <property type="protein sequence ID" value="KAH3670682.1"/>
    <property type="molecule type" value="Genomic_DNA"/>
</dbReference>
<evidence type="ECO:0000313" key="3">
    <source>
        <dbReference type="Proteomes" id="UP000769157"/>
    </source>
</evidence>
<name>A0A9P8PER9_9ASCO</name>
<feature type="compositionally biased region" description="Basic and acidic residues" evidence="1">
    <location>
        <begin position="160"/>
        <end position="171"/>
    </location>
</feature>
<evidence type="ECO:0000256" key="1">
    <source>
        <dbReference type="SAM" id="MobiDB-lite"/>
    </source>
</evidence>
<evidence type="ECO:0000313" key="2">
    <source>
        <dbReference type="EMBL" id="KAH3670682.1"/>
    </source>
</evidence>
<dbReference type="OrthoDB" id="3995078at2759"/>
<protein>
    <submittedName>
        <fullName evidence="2">Uncharacterized protein</fullName>
    </submittedName>
</protein>
<sequence length="331" mass="37398">MGRPRIQFSPFKYPNLRKSDSAGTPDLGDSPPSSGTFSVSKAPLKLQGTGPLHAGTPVRKELVADLDDDVRLDGSDSDAGSYNYDEYNSSVMSPVKLPETPPQHEDGLELQRVEEPIVDISSEFEDSEDERGKEKVESLLVEESVKDDVDAEATILRVTDFVEKRRREKAENPSVEPEQAASEQFKIQEHTEPERTEPSESEQSEQLKQSPRPIEPSQPNEPDLSHEWTERWSKKQWAHLSRYLRLYRATKNKKLLAPEKLEREFHCTAEEVYDGIIVIFRAPKLSILVGYVGNVDSNSVTVRQLWDHNTQTSHQVDHKQIDIVIGVVSGD</sequence>
<feature type="compositionally biased region" description="Basic and acidic residues" evidence="1">
    <location>
        <begin position="58"/>
        <end position="74"/>
    </location>
</feature>
<organism evidence="2 3">
    <name type="scientific">Ogataea philodendri</name>
    <dbReference type="NCBI Taxonomy" id="1378263"/>
    <lineage>
        <taxon>Eukaryota</taxon>
        <taxon>Fungi</taxon>
        <taxon>Dikarya</taxon>
        <taxon>Ascomycota</taxon>
        <taxon>Saccharomycotina</taxon>
        <taxon>Pichiomycetes</taxon>
        <taxon>Pichiales</taxon>
        <taxon>Pichiaceae</taxon>
        <taxon>Ogataea</taxon>
    </lineage>
</organism>
<reference evidence="2" key="1">
    <citation type="journal article" date="2021" name="Open Biol.">
        <title>Shared evolutionary footprints suggest mitochondrial oxidative damage underlies multiple complex I losses in fungi.</title>
        <authorList>
            <person name="Schikora-Tamarit M.A."/>
            <person name="Marcet-Houben M."/>
            <person name="Nosek J."/>
            <person name="Gabaldon T."/>
        </authorList>
    </citation>
    <scope>NUCLEOTIDE SEQUENCE</scope>
    <source>
        <strain evidence="2">CBS6075</strain>
    </source>
</reference>
<dbReference type="RefSeq" id="XP_046064107.1">
    <property type="nucleotide sequence ID" value="XM_046201932.1"/>
</dbReference>
<feature type="region of interest" description="Disordered" evidence="1">
    <location>
        <begin position="1"/>
        <end position="114"/>
    </location>
</feature>
<keyword evidence="3" id="KW-1185">Reference proteome</keyword>
<feature type="compositionally biased region" description="Basic and acidic residues" evidence="1">
    <location>
        <begin position="102"/>
        <end position="114"/>
    </location>
</feature>
<dbReference type="AlphaFoldDB" id="A0A9P8PER9"/>
<proteinExistence type="predicted"/>
<feature type="compositionally biased region" description="Basic and acidic residues" evidence="1">
    <location>
        <begin position="186"/>
        <end position="198"/>
    </location>
</feature>
<comment type="caution">
    <text evidence="2">The sequence shown here is derived from an EMBL/GenBank/DDBJ whole genome shotgun (WGS) entry which is preliminary data.</text>
</comment>